<dbReference type="GO" id="GO:0003723">
    <property type="term" value="F:RNA binding"/>
    <property type="evidence" value="ECO:0007669"/>
    <property type="project" value="InterPro"/>
</dbReference>
<dbReference type="InterPro" id="IPR045114">
    <property type="entry name" value="Csn12-like"/>
</dbReference>
<reference evidence="3" key="1">
    <citation type="submission" date="2020-05" db="EMBL/GenBank/DDBJ databases">
        <title>Phylogenomic resolution of chytrid fungi.</title>
        <authorList>
            <person name="Stajich J.E."/>
            <person name="Amses K."/>
            <person name="Simmons R."/>
            <person name="Seto K."/>
            <person name="Myers J."/>
            <person name="Bonds A."/>
            <person name="Quandt C.A."/>
            <person name="Barry K."/>
            <person name="Liu P."/>
            <person name="Grigoriev I."/>
            <person name="Longcore J.E."/>
            <person name="James T.Y."/>
        </authorList>
    </citation>
    <scope>NUCLEOTIDE SEQUENCE</scope>
    <source>
        <strain evidence="3">JEL0476</strain>
    </source>
</reference>
<dbReference type="InterPro" id="IPR036388">
    <property type="entry name" value="WH-like_DNA-bd_sf"/>
</dbReference>
<protein>
    <submittedName>
        <fullName evidence="3">COP9 signalosome (CSN) subunit</fullName>
    </submittedName>
</protein>
<comment type="similarity">
    <text evidence="1">Belongs to the CSN12 family.</text>
</comment>
<dbReference type="GO" id="GO:0003690">
    <property type="term" value="F:double-stranded DNA binding"/>
    <property type="evidence" value="ECO:0007669"/>
    <property type="project" value="InterPro"/>
</dbReference>
<dbReference type="Gene3D" id="1.10.10.10">
    <property type="entry name" value="Winged helix-like DNA-binding domain superfamily/Winged helix DNA-binding domain"/>
    <property type="match status" value="1"/>
</dbReference>
<evidence type="ECO:0000313" key="3">
    <source>
        <dbReference type="EMBL" id="KAJ3228305.1"/>
    </source>
</evidence>
<dbReference type="GO" id="GO:0016973">
    <property type="term" value="P:poly(A)+ mRNA export from nucleus"/>
    <property type="evidence" value="ECO:0007669"/>
    <property type="project" value="TreeGrafter"/>
</dbReference>
<name>A0AAD5UBI1_9FUNG</name>
<evidence type="ECO:0000256" key="1">
    <source>
        <dbReference type="ARBA" id="ARBA00025771"/>
    </source>
</evidence>
<dbReference type="InterPro" id="IPR000717">
    <property type="entry name" value="PCI_dom"/>
</dbReference>
<organism evidence="3 4">
    <name type="scientific">Clydaea vesicula</name>
    <dbReference type="NCBI Taxonomy" id="447962"/>
    <lineage>
        <taxon>Eukaryota</taxon>
        <taxon>Fungi</taxon>
        <taxon>Fungi incertae sedis</taxon>
        <taxon>Chytridiomycota</taxon>
        <taxon>Chytridiomycota incertae sedis</taxon>
        <taxon>Chytridiomycetes</taxon>
        <taxon>Lobulomycetales</taxon>
        <taxon>Lobulomycetaceae</taxon>
        <taxon>Clydaea</taxon>
    </lineage>
</organism>
<dbReference type="PANTHER" id="PTHR12732:SF0">
    <property type="entry name" value="PCI DOMAIN-CONTAINING PROTEIN 2"/>
    <property type="match status" value="1"/>
</dbReference>
<dbReference type="SMART" id="SM00753">
    <property type="entry name" value="PAM"/>
    <property type="match status" value="1"/>
</dbReference>
<accession>A0AAD5UBI1</accession>
<evidence type="ECO:0000259" key="2">
    <source>
        <dbReference type="PROSITE" id="PS50250"/>
    </source>
</evidence>
<dbReference type="PROSITE" id="PS50250">
    <property type="entry name" value="PCI"/>
    <property type="match status" value="1"/>
</dbReference>
<keyword evidence="4" id="KW-1185">Reference proteome</keyword>
<evidence type="ECO:0000313" key="4">
    <source>
        <dbReference type="Proteomes" id="UP001211065"/>
    </source>
</evidence>
<dbReference type="GO" id="GO:0006368">
    <property type="term" value="P:transcription elongation by RNA polymerase II"/>
    <property type="evidence" value="ECO:0007669"/>
    <property type="project" value="TreeGrafter"/>
</dbReference>
<dbReference type="GO" id="GO:0000973">
    <property type="term" value="P:post-transcriptional tethering of RNA polymerase II gene DNA at nuclear periphery"/>
    <property type="evidence" value="ECO:0007669"/>
    <property type="project" value="TreeGrafter"/>
</dbReference>
<dbReference type="AlphaFoldDB" id="A0AAD5UBI1"/>
<comment type="caution">
    <text evidence="3">The sequence shown here is derived from an EMBL/GenBank/DDBJ whole genome shotgun (WGS) entry which is preliminary data.</text>
</comment>
<dbReference type="EMBL" id="JADGJW010000003">
    <property type="protein sequence ID" value="KAJ3228305.1"/>
    <property type="molecule type" value="Genomic_DNA"/>
</dbReference>
<dbReference type="PANTHER" id="PTHR12732">
    <property type="entry name" value="UNCHARACTERIZED PROTEASOME COMPONENT REGION PCI-CONTAINING"/>
    <property type="match status" value="1"/>
</dbReference>
<gene>
    <name evidence="3" type="primary">CSN12</name>
    <name evidence="3" type="ORF">HK099_004298</name>
</gene>
<dbReference type="Pfam" id="PF01399">
    <property type="entry name" value="PCI"/>
    <property type="match status" value="1"/>
</dbReference>
<feature type="domain" description="PCI" evidence="2">
    <location>
        <begin position="159"/>
        <end position="366"/>
    </location>
</feature>
<dbReference type="Proteomes" id="UP001211065">
    <property type="component" value="Unassembled WGS sequence"/>
</dbReference>
<dbReference type="GO" id="GO:0070390">
    <property type="term" value="C:transcription export complex 2"/>
    <property type="evidence" value="ECO:0007669"/>
    <property type="project" value="TreeGrafter"/>
</dbReference>
<sequence length="373" mass="43618">MQETFLNHISNEDGNAVKSFFSLFDQNQLKIIINPNQLKKNIWLQLLFDHLQAKNHLLKSNFQTAFNFQNGLAQKFHGIFKDLHRWALPILYTINNDLFKLANEADILLIQQNQKPVNVEEGLRTSQKLDQTNLCKNITRALEASNLPELSLYPLSHRITYSYYQGMLLFSQENYKDSYMHFDFGFRQLRSSEEHSKNRVLFLKYLIPLNILKGIYPTKKLMFKPENYKLNLIYSNFVKSCSEGDLNLFDLSLIKFEANLVEFGTFNLIEKLRFVCLRNLFKKLVYVVGGNQLSLQYFLFAVKFSLKESEGDEEKKKENELTDDINFSYTDSGDVECKLANMIHNGLIKGYMDHDKQMIVLSKANPFPTLNFF</sequence>
<proteinExistence type="inferred from homology"/>